<dbReference type="Proteomes" id="UP000283269">
    <property type="component" value="Unassembled WGS sequence"/>
</dbReference>
<dbReference type="InterPro" id="IPR000504">
    <property type="entry name" value="RRM_dom"/>
</dbReference>
<dbReference type="AlphaFoldDB" id="A0A409X8E5"/>
<evidence type="ECO:0000256" key="3">
    <source>
        <dbReference type="ARBA" id="ARBA00030780"/>
    </source>
</evidence>
<evidence type="ECO:0000256" key="4">
    <source>
        <dbReference type="PROSITE-ProRule" id="PRU00176"/>
    </source>
</evidence>
<dbReference type="SMART" id="SM00360">
    <property type="entry name" value="RRM"/>
    <property type="match status" value="1"/>
</dbReference>
<reference evidence="7 8" key="1">
    <citation type="journal article" date="2018" name="Evol. Lett.">
        <title>Horizontal gene cluster transfer increased hallucinogenic mushroom diversity.</title>
        <authorList>
            <person name="Reynolds H.T."/>
            <person name="Vijayakumar V."/>
            <person name="Gluck-Thaler E."/>
            <person name="Korotkin H.B."/>
            <person name="Matheny P.B."/>
            <person name="Slot J.C."/>
        </authorList>
    </citation>
    <scope>NUCLEOTIDE SEQUENCE [LARGE SCALE GENOMIC DNA]</scope>
    <source>
        <strain evidence="7 8">2631</strain>
    </source>
</reference>
<feature type="region of interest" description="Disordered" evidence="5">
    <location>
        <begin position="204"/>
        <end position="287"/>
    </location>
</feature>
<gene>
    <name evidence="7" type="ORF">CVT25_000048</name>
</gene>
<feature type="compositionally biased region" description="Polar residues" evidence="5">
    <location>
        <begin position="322"/>
        <end position="331"/>
    </location>
</feature>
<keyword evidence="8" id="KW-1185">Reference proteome</keyword>
<accession>A0A409X8E5</accession>
<dbReference type="PANTHER" id="PTHR23003">
    <property type="entry name" value="RNA RECOGNITION MOTIF RRM DOMAIN CONTAINING PROTEIN"/>
    <property type="match status" value="1"/>
</dbReference>
<dbReference type="PROSITE" id="PS50102">
    <property type="entry name" value="RRM"/>
    <property type="match status" value="1"/>
</dbReference>
<organism evidence="7 8">
    <name type="scientific">Psilocybe cyanescens</name>
    <dbReference type="NCBI Taxonomy" id="93625"/>
    <lineage>
        <taxon>Eukaryota</taxon>
        <taxon>Fungi</taxon>
        <taxon>Dikarya</taxon>
        <taxon>Basidiomycota</taxon>
        <taxon>Agaricomycotina</taxon>
        <taxon>Agaricomycetes</taxon>
        <taxon>Agaricomycetidae</taxon>
        <taxon>Agaricales</taxon>
        <taxon>Agaricineae</taxon>
        <taxon>Strophariaceae</taxon>
        <taxon>Psilocybe</taxon>
    </lineage>
</organism>
<dbReference type="InterPro" id="IPR012677">
    <property type="entry name" value="Nucleotide-bd_a/b_plait_sf"/>
</dbReference>
<dbReference type="OrthoDB" id="6730379at2759"/>
<dbReference type="SUPFAM" id="SSF54928">
    <property type="entry name" value="RNA-binding domain, RBD"/>
    <property type="match status" value="1"/>
</dbReference>
<evidence type="ECO:0000256" key="5">
    <source>
        <dbReference type="SAM" id="MobiDB-lite"/>
    </source>
</evidence>
<evidence type="ECO:0000256" key="1">
    <source>
        <dbReference type="ARBA" id="ARBA00021141"/>
    </source>
</evidence>
<protein>
    <recommendedName>
        <fullName evidence="1">Probable RNA-binding protein 18</fullName>
    </recommendedName>
    <alternativeName>
        <fullName evidence="3">RNA-binding motif protein 18</fullName>
    </alternativeName>
</protein>
<dbReference type="Pfam" id="PF00076">
    <property type="entry name" value="RRM_1"/>
    <property type="match status" value="1"/>
</dbReference>
<dbReference type="GO" id="GO:0005737">
    <property type="term" value="C:cytoplasm"/>
    <property type="evidence" value="ECO:0007669"/>
    <property type="project" value="TreeGrafter"/>
</dbReference>
<dbReference type="Gene3D" id="3.30.70.330">
    <property type="match status" value="1"/>
</dbReference>
<dbReference type="GO" id="GO:0005634">
    <property type="term" value="C:nucleus"/>
    <property type="evidence" value="ECO:0007669"/>
    <property type="project" value="TreeGrafter"/>
</dbReference>
<evidence type="ECO:0000259" key="6">
    <source>
        <dbReference type="PROSITE" id="PS50102"/>
    </source>
</evidence>
<evidence type="ECO:0000313" key="7">
    <source>
        <dbReference type="EMBL" id="PPQ87068.1"/>
    </source>
</evidence>
<keyword evidence="2 4" id="KW-0694">RNA-binding</keyword>
<proteinExistence type="predicted"/>
<name>A0A409X8E5_PSICY</name>
<dbReference type="STRING" id="93625.A0A409X8E5"/>
<dbReference type="CDD" id="cd12355">
    <property type="entry name" value="RRM_RBM18"/>
    <property type="match status" value="1"/>
</dbReference>
<comment type="caution">
    <text evidence="7">The sequence shown here is derived from an EMBL/GenBank/DDBJ whole genome shotgun (WGS) entry which is preliminary data.</text>
</comment>
<dbReference type="InterPro" id="IPR035979">
    <property type="entry name" value="RBD_domain_sf"/>
</dbReference>
<evidence type="ECO:0000313" key="8">
    <source>
        <dbReference type="Proteomes" id="UP000283269"/>
    </source>
</evidence>
<dbReference type="GO" id="GO:0003729">
    <property type="term" value="F:mRNA binding"/>
    <property type="evidence" value="ECO:0007669"/>
    <property type="project" value="TreeGrafter"/>
</dbReference>
<dbReference type="InParanoid" id="A0A409X8E5"/>
<dbReference type="EMBL" id="NHYD01002385">
    <property type="protein sequence ID" value="PPQ87068.1"/>
    <property type="molecule type" value="Genomic_DNA"/>
</dbReference>
<feature type="region of interest" description="Disordered" evidence="5">
    <location>
        <begin position="316"/>
        <end position="354"/>
    </location>
</feature>
<feature type="compositionally biased region" description="Low complexity" evidence="5">
    <location>
        <begin position="241"/>
        <end position="252"/>
    </location>
</feature>
<dbReference type="InterPro" id="IPR039157">
    <property type="entry name" value="RBM18_RRM"/>
</dbReference>
<dbReference type="InterPro" id="IPR050374">
    <property type="entry name" value="RRT5_SRSF_SR"/>
</dbReference>
<evidence type="ECO:0000256" key="2">
    <source>
        <dbReference type="ARBA" id="ARBA00022884"/>
    </source>
</evidence>
<feature type="domain" description="RRM" evidence="6">
    <location>
        <begin position="65"/>
        <end position="146"/>
    </location>
</feature>
<sequence length="354" mass="38367">MASSSALTLDDLEIPSTSSLSAAKVQTQTHTVDDHLFYPSVEDKDLVLERSKSPVEEQPRQILKDRLYVGNLHPTVDEYTLLQIFSKFGKVTKLDYLFHKSGALKGKPRGYAFIEYGNPDDALKALTMAHEKPLRGRKLVVTFAHQAPLDQYGGIGVASSSKNRKTMMDTGRPTTLSMIKTGMSNRHEGKTVDKIAMMEAKLRQMESTNPVPKPKAAPPSTSHDKDIEMDDTTHPFPSSPPKTSSLPHHPSLPMKPPPPLPKHLSIEPPSRPNSRQGGANSKPAAVLPTLTMLQSAAKATKANPLLDAKPLGLKPTLKAVSSPHSGTSAQGLQRAGKPTKLIGVKIKAKEKGQP</sequence>